<dbReference type="Proteomes" id="UP001152795">
    <property type="component" value="Unassembled WGS sequence"/>
</dbReference>
<sequence length="78" mass="8568">VKDTNADHCASHLGKAIGIGTLLRSTLHHAKSRRILWPTDVLLQHGLSQEDVLRGRNVAVAKEVTYQLASVAHVHLDK</sequence>
<dbReference type="InterPro" id="IPR008949">
    <property type="entry name" value="Isoprenoid_synthase_dom_sf"/>
</dbReference>
<feature type="non-terminal residue" evidence="1">
    <location>
        <position position="78"/>
    </location>
</feature>
<dbReference type="InterPro" id="IPR002060">
    <property type="entry name" value="Squ/phyt_synthse"/>
</dbReference>
<keyword evidence="2" id="KW-1185">Reference proteome</keyword>
<dbReference type="EMBL" id="CACRXK020030705">
    <property type="protein sequence ID" value="CAB4042737.1"/>
    <property type="molecule type" value="Genomic_DNA"/>
</dbReference>
<dbReference type="AlphaFoldDB" id="A0A6S7KD72"/>
<gene>
    <name evidence="1" type="ORF">PACLA_8A089801</name>
</gene>
<protein>
    <submittedName>
        <fullName evidence="1">NADH dehydrogenase (Ubiquinone) complex I, assembly factor 6, partial</fullName>
    </submittedName>
</protein>
<proteinExistence type="predicted"/>
<accession>A0A6S7KD72</accession>
<dbReference type="SUPFAM" id="SSF48576">
    <property type="entry name" value="Terpenoid synthases"/>
    <property type="match status" value="1"/>
</dbReference>
<evidence type="ECO:0000313" key="1">
    <source>
        <dbReference type="EMBL" id="CAB4042737.1"/>
    </source>
</evidence>
<comment type="caution">
    <text evidence="1">The sequence shown here is derived from an EMBL/GenBank/DDBJ whole genome shotgun (WGS) entry which is preliminary data.</text>
</comment>
<dbReference type="Pfam" id="PF00494">
    <property type="entry name" value="SQS_PSY"/>
    <property type="match status" value="1"/>
</dbReference>
<dbReference type="Gene3D" id="1.10.600.10">
    <property type="entry name" value="Farnesyl Diphosphate Synthase"/>
    <property type="match status" value="1"/>
</dbReference>
<reference evidence="1" key="1">
    <citation type="submission" date="2020-04" db="EMBL/GenBank/DDBJ databases">
        <authorList>
            <person name="Alioto T."/>
            <person name="Alioto T."/>
            <person name="Gomez Garrido J."/>
        </authorList>
    </citation>
    <scope>NUCLEOTIDE SEQUENCE</scope>
    <source>
        <strain evidence="1">A484AB</strain>
    </source>
</reference>
<feature type="non-terminal residue" evidence="1">
    <location>
        <position position="1"/>
    </location>
</feature>
<evidence type="ECO:0000313" key="2">
    <source>
        <dbReference type="Proteomes" id="UP001152795"/>
    </source>
</evidence>
<organism evidence="1 2">
    <name type="scientific">Paramuricea clavata</name>
    <name type="common">Red gorgonian</name>
    <name type="synonym">Violescent sea-whip</name>
    <dbReference type="NCBI Taxonomy" id="317549"/>
    <lineage>
        <taxon>Eukaryota</taxon>
        <taxon>Metazoa</taxon>
        <taxon>Cnidaria</taxon>
        <taxon>Anthozoa</taxon>
        <taxon>Octocorallia</taxon>
        <taxon>Malacalcyonacea</taxon>
        <taxon>Plexauridae</taxon>
        <taxon>Paramuricea</taxon>
    </lineage>
</organism>
<dbReference type="OrthoDB" id="270318at2759"/>
<name>A0A6S7KD72_PARCT</name>